<organism evidence="1 2">
    <name type="scientific">Vaccinium darrowii</name>
    <dbReference type="NCBI Taxonomy" id="229202"/>
    <lineage>
        <taxon>Eukaryota</taxon>
        <taxon>Viridiplantae</taxon>
        <taxon>Streptophyta</taxon>
        <taxon>Embryophyta</taxon>
        <taxon>Tracheophyta</taxon>
        <taxon>Spermatophyta</taxon>
        <taxon>Magnoliopsida</taxon>
        <taxon>eudicotyledons</taxon>
        <taxon>Gunneridae</taxon>
        <taxon>Pentapetalae</taxon>
        <taxon>asterids</taxon>
        <taxon>Ericales</taxon>
        <taxon>Ericaceae</taxon>
        <taxon>Vaccinioideae</taxon>
        <taxon>Vaccinieae</taxon>
        <taxon>Vaccinium</taxon>
    </lineage>
</organism>
<proteinExistence type="predicted"/>
<evidence type="ECO:0000313" key="2">
    <source>
        <dbReference type="Proteomes" id="UP000828048"/>
    </source>
</evidence>
<reference evidence="1 2" key="1">
    <citation type="journal article" date="2021" name="Hortic Res">
        <title>High-quality reference genome and annotation aids understanding of berry development for evergreen blueberry (Vaccinium darrowii).</title>
        <authorList>
            <person name="Yu J."/>
            <person name="Hulse-Kemp A.M."/>
            <person name="Babiker E."/>
            <person name="Staton M."/>
        </authorList>
    </citation>
    <scope>NUCLEOTIDE SEQUENCE [LARGE SCALE GENOMIC DNA]</scope>
    <source>
        <strain evidence="2">cv. NJ 8807/NJ 8810</strain>
        <tissue evidence="1">Young leaf</tissue>
    </source>
</reference>
<keyword evidence="2" id="KW-1185">Reference proteome</keyword>
<dbReference type="EMBL" id="CM037152">
    <property type="protein sequence ID" value="KAH7833342.1"/>
    <property type="molecule type" value="Genomic_DNA"/>
</dbReference>
<dbReference type="Proteomes" id="UP000828048">
    <property type="component" value="Chromosome 2"/>
</dbReference>
<evidence type="ECO:0000313" key="1">
    <source>
        <dbReference type="EMBL" id="KAH7833342.1"/>
    </source>
</evidence>
<comment type="caution">
    <text evidence="1">The sequence shown here is derived from an EMBL/GenBank/DDBJ whole genome shotgun (WGS) entry which is preliminary data.</text>
</comment>
<sequence length="647" mass="73324">MDESTYVLELHHGGYFVDFPHKQYLEGNIRLINNVDSDRMSYFEMLDMVKELGFTQTPNIYHLLPDCDLDGGLREIKTDLDVTDMFAIHNERRRIVIYIECKIASLDGKEELMNEGGKDNANDEIDEYNEHSSESERSFSDGDYGYFADGDELMNEGGKNSVRPKELYYFRENLCGFQVGEGSKTSVEVEEIECDDLNMPLNSDDDEERMEFNEFNEDKDMEKPDLKVGMIFSSATVFRAALREHSILNGTDFTFIKNEGNRHANSRWISQKYMDRLADDPNWKLSAIRKAVKRDWMVDVSHSQVYRAKRRALEFVEGNHKQQYWRLRDYCEMIRRQNPGSTALLKVERSSPDVAPVFQRLFIMPEEHGWTFISDRQKGLVETFKQTFKQMMPGVEHRFCVRHLYANFKTLYKGKDLKDLVWAAACAYTVQGWEKNMNKIKAIDNAAYEWLMKEPASGWSRSMFSSRKKGPDEVKETDVVRRTHGTLKCGNCQQYGHNTRTCKGAPPKARGTGRGRGRSRGRGRGRASVGARNSQTSGITFDNSRPIVGMTSILWDTLQRQNADKGKGIGTTSTNATTRGRGRGRGRGKSVPSRGRGGVTGLSQASSNMHPIGLSQALSNITPLGLSQASISGPASGSKHTSEYAAF</sequence>
<protein>
    <submittedName>
        <fullName evidence="1">Uncharacterized protein</fullName>
    </submittedName>
</protein>
<accession>A0ACB7WY41</accession>
<gene>
    <name evidence="1" type="ORF">Vadar_005289</name>
</gene>
<name>A0ACB7WY41_9ERIC</name>